<dbReference type="AlphaFoldDB" id="X0Y7B1"/>
<dbReference type="EMBL" id="BARS01052673">
    <property type="protein sequence ID" value="GAG44593.1"/>
    <property type="molecule type" value="Genomic_DNA"/>
</dbReference>
<organism evidence="1">
    <name type="scientific">marine sediment metagenome</name>
    <dbReference type="NCBI Taxonomy" id="412755"/>
    <lineage>
        <taxon>unclassified sequences</taxon>
        <taxon>metagenomes</taxon>
        <taxon>ecological metagenomes</taxon>
    </lineage>
</organism>
<evidence type="ECO:0000313" key="1">
    <source>
        <dbReference type="EMBL" id="GAG44593.1"/>
    </source>
</evidence>
<feature type="non-terminal residue" evidence="1">
    <location>
        <position position="74"/>
    </location>
</feature>
<gene>
    <name evidence="1" type="ORF">S01H1_78281</name>
</gene>
<name>X0Y7B1_9ZZZZ</name>
<accession>X0Y7B1</accession>
<protein>
    <submittedName>
        <fullName evidence="1">Uncharacterized protein</fullName>
    </submittedName>
</protein>
<reference evidence="1" key="1">
    <citation type="journal article" date="2014" name="Front. Microbiol.">
        <title>High frequency of phylogenetically diverse reductive dehalogenase-homologous genes in deep subseafloor sedimentary metagenomes.</title>
        <authorList>
            <person name="Kawai M."/>
            <person name="Futagami T."/>
            <person name="Toyoda A."/>
            <person name="Takaki Y."/>
            <person name="Nishi S."/>
            <person name="Hori S."/>
            <person name="Arai W."/>
            <person name="Tsubouchi T."/>
            <person name="Morono Y."/>
            <person name="Uchiyama I."/>
            <person name="Ito T."/>
            <person name="Fujiyama A."/>
            <person name="Inagaki F."/>
            <person name="Takami H."/>
        </authorList>
    </citation>
    <scope>NUCLEOTIDE SEQUENCE</scope>
    <source>
        <strain evidence="1">Expedition CK06-06</strain>
    </source>
</reference>
<comment type="caution">
    <text evidence="1">The sequence shown here is derived from an EMBL/GenBank/DDBJ whole genome shotgun (WGS) entry which is preliminary data.</text>
</comment>
<sequence>MCECLQDIINFPACSAGGGEIIHASQDEAGSDFGPAVTQNLETSIFDQADPPVVGAVGLVVARNCPNTERCGEA</sequence>
<proteinExistence type="predicted"/>